<dbReference type="PROSITE" id="PS00061">
    <property type="entry name" value="ADH_SHORT"/>
    <property type="match status" value="1"/>
</dbReference>
<keyword evidence="7" id="KW-1185">Reference proteome</keyword>
<dbReference type="EMBL" id="CP016279">
    <property type="protein sequence ID" value="ANP52275.1"/>
    <property type="molecule type" value="Genomic_DNA"/>
</dbReference>
<accession>A0A1B1B0D0</accession>
<dbReference type="EMBL" id="JAGGLP010000032">
    <property type="protein sequence ID" value="MBP2055610.1"/>
    <property type="molecule type" value="Genomic_DNA"/>
</dbReference>
<evidence type="ECO:0000259" key="3">
    <source>
        <dbReference type="SMART" id="SM00822"/>
    </source>
</evidence>
<organism evidence="4 6">
    <name type="scientific">Streptomyces griseochromogenes</name>
    <dbReference type="NCBI Taxonomy" id="68214"/>
    <lineage>
        <taxon>Bacteria</taxon>
        <taxon>Bacillati</taxon>
        <taxon>Actinomycetota</taxon>
        <taxon>Actinomycetes</taxon>
        <taxon>Kitasatosporales</taxon>
        <taxon>Streptomycetaceae</taxon>
        <taxon>Streptomyces</taxon>
    </lineage>
</organism>
<keyword evidence="2" id="KW-0560">Oxidoreductase</keyword>
<dbReference type="SUPFAM" id="SSF51735">
    <property type="entry name" value="NAD(P)-binding Rossmann-fold domains"/>
    <property type="match status" value="1"/>
</dbReference>
<dbReference type="KEGG" id="sgs:AVL59_24430"/>
<reference evidence="5 7" key="2">
    <citation type="submission" date="2021-03" db="EMBL/GenBank/DDBJ databases">
        <title>Genomic Encyclopedia of Type Strains, Phase IV (KMG-IV): sequencing the most valuable type-strain genomes for metagenomic binning, comparative biology and taxonomic classification.</title>
        <authorList>
            <person name="Goeker M."/>
        </authorList>
    </citation>
    <scope>NUCLEOTIDE SEQUENCE [LARGE SCALE GENOMIC DNA]</scope>
    <source>
        <strain evidence="5 7">DSM 40499</strain>
    </source>
</reference>
<evidence type="ECO:0000313" key="4">
    <source>
        <dbReference type="EMBL" id="ANP52275.1"/>
    </source>
</evidence>
<evidence type="ECO:0000313" key="7">
    <source>
        <dbReference type="Proteomes" id="UP001519309"/>
    </source>
</evidence>
<dbReference type="Gene3D" id="3.40.50.720">
    <property type="entry name" value="NAD(P)-binding Rossmann-like Domain"/>
    <property type="match status" value="1"/>
</dbReference>
<dbReference type="SMART" id="SM00822">
    <property type="entry name" value="PKS_KR"/>
    <property type="match status" value="1"/>
</dbReference>
<dbReference type="PRINTS" id="PR00080">
    <property type="entry name" value="SDRFAMILY"/>
</dbReference>
<dbReference type="FunFam" id="3.40.50.720:FF:000084">
    <property type="entry name" value="Short-chain dehydrogenase reductase"/>
    <property type="match status" value="1"/>
</dbReference>
<dbReference type="InterPro" id="IPR057326">
    <property type="entry name" value="KR_dom"/>
</dbReference>
<name>A0A1B1B0D0_9ACTN</name>
<dbReference type="STRING" id="68214.AVL59_24430"/>
<dbReference type="AlphaFoldDB" id="A0A1B1B0D0"/>
<dbReference type="PANTHER" id="PTHR48107">
    <property type="entry name" value="NADPH-DEPENDENT ALDEHYDE REDUCTASE-LIKE PROTEIN, CHLOROPLASTIC-RELATED"/>
    <property type="match status" value="1"/>
</dbReference>
<proteinExistence type="inferred from homology"/>
<dbReference type="InterPro" id="IPR020904">
    <property type="entry name" value="Sc_DH/Rdtase_CS"/>
</dbReference>
<dbReference type="Proteomes" id="UP000092659">
    <property type="component" value="Chromosome"/>
</dbReference>
<evidence type="ECO:0000313" key="5">
    <source>
        <dbReference type="EMBL" id="MBP2055610.1"/>
    </source>
</evidence>
<evidence type="ECO:0000256" key="1">
    <source>
        <dbReference type="ARBA" id="ARBA00006484"/>
    </source>
</evidence>
<evidence type="ECO:0000256" key="2">
    <source>
        <dbReference type="ARBA" id="ARBA00023002"/>
    </source>
</evidence>
<dbReference type="PRINTS" id="PR00081">
    <property type="entry name" value="GDHRDH"/>
</dbReference>
<dbReference type="InterPro" id="IPR002347">
    <property type="entry name" value="SDR_fam"/>
</dbReference>
<dbReference type="OrthoDB" id="9803333at2"/>
<evidence type="ECO:0000313" key="6">
    <source>
        <dbReference type="Proteomes" id="UP000092659"/>
    </source>
</evidence>
<protein>
    <submittedName>
        <fullName evidence="4 5">Dehydrogenase</fullName>
    </submittedName>
</protein>
<sequence length="258" mass="26372">MASARFVGKAAVVTGGSRGIGAAVAARLAGEGAAVAIGYRGNQGAADKLVAALRADGGRAIAVRADVADPDETKALIDQAVAEFGRLDVLASCAGIEHFDALEDIAPADFDRVFAVNTRGQLFAVQHAAAHMREGGRIVLTSSVSASRAVFGHTLYASSKAAVESMVLNLSAELGRRGITINAIAPGGTATDMAADVADKYQHPQLAEKVSLTEWLGVHGALGRLAEPAEIAAGYAFLASDDAAYMTGSTLQIDGGYF</sequence>
<dbReference type="GO" id="GO:0016614">
    <property type="term" value="F:oxidoreductase activity, acting on CH-OH group of donors"/>
    <property type="evidence" value="ECO:0007669"/>
    <property type="project" value="UniProtKB-ARBA"/>
</dbReference>
<comment type="similarity">
    <text evidence="1">Belongs to the short-chain dehydrogenases/reductases (SDR) family.</text>
</comment>
<dbReference type="Proteomes" id="UP001519309">
    <property type="component" value="Unassembled WGS sequence"/>
</dbReference>
<dbReference type="PANTHER" id="PTHR48107:SF7">
    <property type="entry name" value="RE15974P"/>
    <property type="match status" value="1"/>
</dbReference>
<gene>
    <name evidence="4" type="ORF">AVL59_24430</name>
    <name evidence="5" type="ORF">J2Z21_008626</name>
</gene>
<feature type="domain" description="Ketoreductase" evidence="3">
    <location>
        <begin position="9"/>
        <end position="187"/>
    </location>
</feature>
<reference evidence="4 6" key="1">
    <citation type="submission" date="2016-06" db="EMBL/GenBank/DDBJ databases">
        <title>Complete genome sequence of Streptomyces griseochromogenes ATCC 14511, the Blasticidin S producer.</title>
        <authorList>
            <person name="Wu L."/>
        </authorList>
    </citation>
    <scope>NUCLEOTIDE SEQUENCE [LARGE SCALE GENOMIC DNA]</scope>
    <source>
        <strain evidence="4 6">ATCC 14511</strain>
    </source>
</reference>
<dbReference type="Pfam" id="PF13561">
    <property type="entry name" value="adh_short_C2"/>
    <property type="match status" value="1"/>
</dbReference>
<dbReference type="RefSeq" id="WP_067308106.1">
    <property type="nucleotide sequence ID" value="NZ_CP016279.1"/>
</dbReference>
<dbReference type="InterPro" id="IPR036291">
    <property type="entry name" value="NAD(P)-bd_dom_sf"/>
</dbReference>